<evidence type="ECO:0000256" key="8">
    <source>
        <dbReference type="ARBA" id="ARBA00023163"/>
    </source>
</evidence>
<dbReference type="EMBL" id="KN826754">
    <property type="protein sequence ID" value="KIK77989.1"/>
    <property type="molecule type" value="Genomic_DNA"/>
</dbReference>
<keyword evidence="3" id="KW-0479">Metal-binding</keyword>
<gene>
    <name evidence="12" type="ORF">PAXRUDRAFT_78134</name>
</gene>
<organism evidence="12 13">
    <name type="scientific">Paxillus rubicundulus Ve08.2h10</name>
    <dbReference type="NCBI Taxonomy" id="930991"/>
    <lineage>
        <taxon>Eukaryota</taxon>
        <taxon>Fungi</taxon>
        <taxon>Dikarya</taxon>
        <taxon>Basidiomycota</taxon>
        <taxon>Agaricomycotina</taxon>
        <taxon>Agaricomycetes</taxon>
        <taxon>Agaricomycetidae</taxon>
        <taxon>Boletales</taxon>
        <taxon>Paxilineae</taxon>
        <taxon>Paxillaceae</taxon>
        <taxon>Paxillus</taxon>
    </lineage>
</organism>
<evidence type="ECO:0000256" key="5">
    <source>
        <dbReference type="ARBA" id="ARBA00022771"/>
    </source>
</evidence>
<feature type="domain" description="R3H" evidence="11">
    <location>
        <begin position="765"/>
        <end position="827"/>
    </location>
</feature>
<reference evidence="12 13" key="1">
    <citation type="submission" date="2014-04" db="EMBL/GenBank/DDBJ databases">
        <authorList>
            <consortium name="DOE Joint Genome Institute"/>
            <person name="Kuo A."/>
            <person name="Kohler A."/>
            <person name="Jargeat P."/>
            <person name="Nagy L.G."/>
            <person name="Floudas D."/>
            <person name="Copeland A."/>
            <person name="Barry K.W."/>
            <person name="Cichocki N."/>
            <person name="Veneault-Fourrey C."/>
            <person name="LaButti K."/>
            <person name="Lindquist E.A."/>
            <person name="Lipzen A."/>
            <person name="Lundell T."/>
            <person name="Morin E."/>
            <person name="Murat C."/>
            <person name="Sun H."/>
            <person name="Tunlid A."/>
            <person name="Henrissat B."/>
            <person name="Grigoriev I.V."/>
            <person name="Hibbett D.S."/>
            <person name="Martin F."/>
            <person name="Nordberg H.P."/>
            <person name="Cantor M.N."/>
            <person name="Hua S.X."/>
        </authorList>
    </citation>
    <scope>NUCLEOTIDE SEQUENCE [LARGE SCALE GENOMIC DNA]</scope>
    <source>
        <strain evidence="12 13">Ve08.2h10</strain>
    </source>
</reference>
<evidence type="ECO:0000256" key="4">
    <source>
        <dbReference type="ARBA" id="ARBA00022737"/>
    </source>
</evidence>
<dbReference type="Proteomes" id="UP000054538">
    <property type="component" value="Unassembled WGS sequence"/>
</dbReference>
<dbReference type="InParanoid" id="A0A0D0DBJ8"/>
<keyword evidence="5" id="KW-0863">Zinc-finger</keyword>
<proteinExistence type="inferred from homology"/>
<evidence type="ECO:0000256" key="7">
    <source>
        <dbReference type="ARBA" id="ARBA00023015"/>
    </source>
</evidence>
<reference evidence="13" key="2">
    <citation type="submission" date="2015-01" db="EMBL/GenBank/DDBJ databases">
        <title>Evolutionary Origins and Diversification of the Mycorrhizal Mutualists.</title>
        <authorList>
            <consortium name="DOE Joint Genome Institute"/>
            <consortium name="Mycorrhizal Genomics Consortium"/>
            <person name="Kohler A."/>
            <person name="Kuo A."/>
            <person name="Nagy L.G."/>
            <person name="Floudas D."/>
            <person name="Copeland A."/>
            <person name="Barry K.W."/>
            <person name="Cichocki N."/>
            <person name="Veneault-Fourrey C."/>
            <person name="LaButti K."/>
            <person name="Lindquist E.A."/>
            <person name="Lipzen A."/>
            <person name="Lundell T."/>
            <person name="Morin E."/>
            <person name="Murat C."/>
            <person name="Riley R."/>
            <person name="Ohm R."/>
            <person name="Sun H."/>
            <person name="Tunlid A."/>
            <person name="Henrissat B."/>
            <person name="Grigoriev I.V."/>
            <person name="Hibbett D.S."/>
            <person name="Martin F."/>
        </authorList>
    </citation>
    <scope>NUCLEOTIDE SEQUENCE [LARGE SCALE GENOMIC DNA]</scope>
    <source>
        <strain evidence="13">Ve08.2h10</strain>
    </source>
</reference>
<keyword evidence="13" id="KW-1185">Reference proteome</keyword>
<name>A0A0D0DBJ8_9AGAM</name>
<dbReference type="InterPro" id="IPR000967">
    <property type="entry name" value="Znf_NFX1"/>
</dbReference>
<dbReference type="GO" id="GO:0000981">
    <property type="term" value="F:DNA-binding transcription factor activity, RNA polymerase II-specific"/>
    <property type="evidence" value="ECO:0007669"/>
    <property type="project" value="TreeGrafter"/>
</dbReference>
<comment type="subcellular location">
    <subcellularLocation>
        <location evidence="1">Nucleus</location>
    </subcellularLocation>
</comment>
<evidence type="ECO:0000313" key="12">
    <source>
        <dbReference type="EMBL" id="KIK77989.1"/>
    </source>
</evidence>
<dbReference type="HOGENOM" id="CLU_005714_3_0_1"/>
<dbReference type="OrthoDB" id="6512771at2759"/>
<feature type="non-terminal residue" evidence="12">
    <location>
        <position position="1"/>
    </location>
</feature>
<keyword evidence="7" id="KW-0805">Transcription regulation</keyword>
<dbReference type="PANTHER" id="PTHR12360:SF12">
    <property type="entry name" value="TRANSCRIPTIONAL REPRESSOR NF-X1"/>
    <property type="match status" value="1"/>
</dbReference>
<dbReference type="InterPro" id="IPR036867">
    <property type="entry name" value="R3H_dom_sf"/>
</dbReference>
<dbReference type="GO" id="GO:0005634">
    <property type="term" value="C:nucleus"/>
    <property type="evidence" value="ECO:0007669"/>
    <property type="project" value="UniProtKB-SubCell"/>
</dbReference>
<comment type="similarity">
    <text evidence="2">Belongs to the NFX1 family.</text>
</comment>
<accession>A0A0D0DBJ8</accession>
<evidence type="ECO:0000256" key="10">
    <source>
        <dbReference type="SAM" id="MobiDB-lite"/>
    </source>
</evidence>
<protein>
    <recommendedName>
        <fullName evidence="11">R3H domain-containing protein</fullName>
    </recommendedName>
</protein>
<evidence type="ECO:0000256" key="1">
    <source>
        <dbReference type="ARBA" id="ARBA00004123"/>
    </source>
</evidence>
<dbReference type="PANTHER" id="PTHR12360">
    <property type="entry name" value="NUCLEAR TRANSCRIPTION FACTOR, X-BOX BINDING 1 NFX1"/>
    <property type="match status" value="1"/>
</dbReference>
<evidence type="ECO:0000313" key="13">
    <source>
        <dbReference type="Proteomes" id="UP000054538"/>
    </source>
</evidence>
<dbReference type="SMART" id="SM00438">
    <property type="entry name" value="ZnF_NFX"/>
    <property type="match status" value="8"/>
</dbReference>
<dbReference type="FunCoup" id="A0A0D0DBJ8">
    <property type="interactions" value="732"/>
</dbReference>
<dbReference type="GO" id="GO:0000977">
    <property type="term" value="F:RNA polymerase II transcription regulatory region sequence-specific DNA binding"/>
    <property type="evidence" value="ECO:0007669"/>
    <property type="project" value="TreeGrafter"/>
</dbReference>
<keyword evidence="8" id="KW-0804">Transcription</keyword>
<evidence type="ECO:0000256" key="6">
    <source>
        <dbReference type="ARBA" id="ARBA00022833"/>
    </source>
</evidence>
<dbReference type="InterPro" id="IPR001374">
    <property type="entry name" value="R3H_dom"/>
</dbReference>
<keyword evidence="6" id="KW-0862">Zinc</keyword>
<sequence length="896" mass="97762">AKSQPQRQHRRAKFNATLTDLRDTQTSSEQPTVSPGGSEKRPPKPKRARAPQADDLTSTLTRALRTPPYPDCPICFNSIKPEQPTWSCSPSTKTPADDVQDGSHCCWTTFHLKCIRPWADKSVKNLEEAWRARGETRLGEWRCPGCQAKRQQVPHVYLCFCHRMPNPSPLRLATPHSCAQPCSRPRVSGCGHACPLPCHPGPCPPCAVTIQKACFCGKEVRSTRCQTAGSAQSAVSFSCTQPCNKPLSCGKLEHRCMMPCHIGPCSPCLEIEELRCWCGRETKNAACGESKMEDSTRCGVAKNDGPSDEQVWIGRYTCGQPCNRPLACSHHLCSKSCHPPSRIPPPCPFDPERIMTCACGQCRIARSTDELANSSRTTSSLILPPRNSCTSPLPTCSSPCSKTLPCGHFCTATCHWDACSPCTEQVIRTCRCGLSKHTVRCGDVSRRDPSAPVSNEIICDRACTALRVCGRHQCRRICCPLASLQRTKGKKRRDPTDAIEELGTEEGGLHGCDIPCNRVMECGNHRCPRRDHKGNCGVCLRSVFEELMCPCGRTTLEPPISCGMRLDCAYPCARHPPCGHPSVPHMCHERAVESLPCPPCPFLTRKMCACGQKMVDNVRCSQERVNCGSVCGRLLACGFHQCQRLCHADQCGTCTAVCGKSRKSCLPAHHPCTQTCHAPTSCPETEPCLASVTLTCPCGHLRSVVPCSGNKFPLICTGECAIKKRNARLAEALGISEEKRDATRAGTNVRWSEELIAFMRGPGNAKFLGLVEKAFSDFITSTRRTQVLPHMPPERRKFVHDLASVYRMDTVMVDQEPKRSVQLIRRIDTRIPTPALSQYVASSNPSLGKLSDLRAIAAGPSRGVGAGCGVSAGTSTGRWNMVAAKSALTPVPTPPS</sequence>
<evidence type="ECO:0000259" key="11">
    <source>
        <dbReference type="PROSITE" id="PS51061"/>
    </source>
</evidence>
<dbReference type="GO" id="GO:0000122">
    <property type="term" value="P:negative regulation of transcription by RNA polymerase II"/>
    <property type="evidence" value="ECO:0007669"/>
    <property type="project" value="TreeGrafter"/>
</dbReference>
<dbReference type="CDD" id="cd02325">
    <property type="entry name" value="R3H"/>
    <property type="match status" value="1"/>
</dbReference>
<dbReference type="STRING" id="930991.A0A0D0DBJ8"/>
<dbReference type="AlphaFoldDB" id="A0A0D0DBJ8"/>
<dbReference type="Gene3D" id="3.30.1370.50">
    <property type="entry name" value="R3H-like domain"/>
    <property type="match status" value="1"/>
</dbReference>
<dbReference type="SUPFAM" id="SSF82708">
    <property type="entry name" value="R3H domain"/>
    <property type="match status" value="1"/>
</dbReference>
<dbReference type="GO" id="GO:0008270">
    <property type="term" value="F:zinc ion binding"/>
    <property type="evidence" value="ECO:0007669"/>
    <property type="project" value="UniProtKB-KW"/>
</dbReference>
<evidence type="ECO:0000256" key="2">
    <source>
        <dbReference type="ARBA" id="ARBA00007269"/>
    </source>
</evidence>
<dbReference type="InterPro" id="IPR034078">
    <property type="entry name" value="NFX1_fam"/>
</dbReference>
<dbReference type="SMART" id="SM00393">
    <property type="entry name" value="R3H"/>
    <property type="match status" value="1"/>
</dbReference>
<evidence type="ECO:0000256" key="9">
    <source>
        <dbReference type="ARBA" id="ARBA00023242"/>
    </source>
</evidence>
<feature type="region of interest" description="Disordered" evidence="10">
    <location>
        <begin position="1"/>
        <end position="65"/>
    </location>
</feature>
<evidence type="ECO:0000256" key="3">
    <source>
        <dbReference type="ARBA" id="ARBA00022723"/>
    </source>
</evidence>
<dbReference type="PROSITE" id="PS51061">
    <property type="entry name" value="R3H"/>
    <property type="match status" value="1"/>
</dbReference>
<feature type="compositionally biased region" description="Polar residues" evidence="10">
    <location>
        <begin position="24"/>
        <end position="35"/>
    </location>
</feature>
<keyword evidence="9" id="KW-0539">Nucleus</keyword>
<dbReference type="CDD" id="cd06008">
    <property type="entry name" value="NF-X1-zinc-finger"/>
    <property type="match status" value="4"/>
</dbReference>
<feature type="non-terminal residue" evidence="12">
    <location>
        <position position="896"/>
    </location>
</feature>
<dbReference type="Pfam" id="PF01424">
    <property type="entry name" value="R3H"/>
    <property type="match status" value="1"/>
</dbReference>
<keyword evidence="4" id="KW-0677">Repeat</keyword>